<feature type="compositionally biased region" description="Polar residues" evidence="1">
    <location>
        <begin position="49"/>
        <end position="60"/>
    </location>
</feature>
<dbReference type="eggNOG" id="ENOG502TDNH">
    <property type="taxonomic scope" value="Eukaryota"/>
</dbReference>
<evidence type="ECO:0000256" key="1">
    <source>
        <dbReference type="SAM" id="MobiDB-lite"/>
    </source>
</evidence>
<feature type="compositionally biased region" description="Basic and acidic residues" evidence="1">
    <location>
        <begin position="37"/>
        <end position="48"/>
    </location>
</feature>
<reference evidence="2 3" key="1">
    <citation type="submission" date="2009-06" db="EMBL/GenBank/DDBJ databases">
        <title>The Genome Sequence of Loxodonta africana (African elephant).</title>
        <authorList>
            <person name="Di Palma F."/>
            <person name="Heiman D."/>
            <person name="Young S."/>
            <person name="Johnson J."/>
            <person name="Lander E.S."/>
            <person name="Lindblad-Toh K."/>
        </authorList>
    </citation>
    <scope>NUCLEOTIDE SEQUENCE [LARGE SCALE GENOMIC DNA]</scope>
    <source>
        <strain evidence="2 3">Isolate ISIS603380</strain>
    </source>
</reference>
<evidence type="ECO:0000313" key="2">
    <source>
        <dbReference type="Ensembl" id="ENSLAFP00000025407.1"/>
    </source>
</evidence>
<dbReference type="AlphaFoldDB" id="G3UC49"/>
<sequence length="321" mass="36705">MTSPTEEGGDPADECNNSEVALNDCNAEIEPSFADPNRAHQVETDQIDRQPSTPVSQEANGPQAVENIELEVQKTEKEPQEENSKKKPLLIQIPIPRKWVFLMSGLGRITSLSIQVEPTDKNNPDSSNFYSDKVEGETNSLCHATINYKIAFQLSISWKIPFISNHDIRRMILHLLCERYISQAGNRPNAMWMKQKYVAFLPRPNGLTNGERAIIFGRPLRLYYHRPITDRITPGKFCKSGNTKGKDGFHIFIRPVFCVPRAQLQNTFNRKAFEDHMRSHPNMPIVIIGTNNSWKYLCPLCGNSFSTWVEFRQHPCSFREN</sequence>
<evidence type="ECO:0008006" key="4">
    <source>
        <dbReference type="Google" id="ProtNLM"/>
    </source>
</evidence>
<name>G3UC49_LOXAF</name>
<feature type="region of interest" description="Disordered" evidence="1">
    <location>
        <begin position="1"/>
        <end position="65"/>
    </location>
</feature>
<reference evidence="2" key="3">
    <citation type="submission" date="2025-09" db="UniProtKB">
        <authorList>
            <consortium name="Ensembl"/>
        </authorList>
    </citation>
    <scope>IDENTIFICATION</scope>
    <source>
        <strain evidence="2">Isolate ISIS603380</strain>
    </source>
</reference>
<evidence type="ECO:0000313" key="3">
    <source>
        <dbReference type="Proteomes" id="UP000007646"/>
    </source>
</evidence>
<dbReference type="OMA" id="IPIPRKW"/>
<dbReference type="InParanoid" id="G3UC49"/>
<dbReference type="GeneTree" id="ENSGT00390000003732"/>
<dbReference type="HOGENOM" id="CLU_924280_0_0_1"/>
<dbReference type="Proteomes" id="UP000007646">
    <property type="component" value="Unassembled WGS sequence"/>
</dbReference>
<dbReference type="Ensembl" id="ENSLAFT00000027306.1">
    <property type="protein sequence ID" value="ENSLAFP00000025407.1"/>
    <property type="gene ID" value="ENSLAFG00000031743.1"/>
</dbReference>
<protein>
    <recommendedName>
        <fullName evidence="4">CPX chromosome region candidate 1</fullName>
    </recommendedName>
</protein>
<proteinExistence type="predicted"/>
<organism evidence="2 3">
    <name type="scientific">Loxodonta africana</name>
    <name type="common">African elephant</name>
    <dbReference type="NCBI Taxonomy" id="9785"/>
    <lineage>
        <taxon>Eukaryota</taxon>
        <taxon>Metazoa</taxon>
        <taxon>Chordata</taxon>
        <taxon>Craniata</taxon>
        <taxon>Vertebrata</taxon>
        <taxon>Euteleostomi</taxon>
        <taxon>Mammalia</taxon>
        <taxon>Eutheria</taxon>
        <taxon>Afrotheria</taxon>
        <taxon>Proboscidea</taxon>
        <taxon>Elephantidae</taxon>
        <taxon>Loxodonta</taxon>
    </lineage>
</organism>
<keyword evidence="3" id="KW-1185">Reference proteome</keyword>
<reference evidence="2" key="2">
    <citation type="submission" date="2025-08" db="UniProtKB">
        <authorList>
            <consortium name="Ensembl"/>
        </authorList>
    </citation>
    <scope>IDENTIFICATION</scope>
    <source>
        <strain evidence="2">Isolate ISIS603380</strain>
    </source>
</reference>
<accession>G3UC49</accession>